<dbReference type="Pfam" id="PF01177">
    <property type="entry name" value="Asp_Glu_race"/>
    <property type="match status" value="1"/>
</dbReference>
<dbReference type="GO" id="GO:0047661">
    <property type="term" value="F:amino-acid racemase activity"/>
    <property type="evidence" value="ECO:0007669"/>
    <property type="project" value="InterPro"/>
</dbReference>
<evidence type="ECO:0000313" key="3">
    <source>
        <dbReference type="Proteomes" id="UP000431533"/>
    </source>
</evidence>
<comment type="caution">
    <text evidence="2">The sequence shown here is derived from an EMBL/GenBank/DDBJ whole genome shotgun (WGS) entry which is preliminary data.</text>
</comment>
<evidence type="ECO:0000256" key="1">
    <source>
        <dbReference type="ARBA" id="ARBA00038414"/>
    </source>
</evidence>
<gene>
    <name evidence="2" type="ORF">LHYA1_G000910</name>
</gene>
<dbReference type="OrthoDB" id="412018at2759"/>
<sequence>MKMTSKRILLINPNSSTSMTDGLSTLLKEMNRNGTTSSQIETYTAPSGPSSINNEDDALETAKIVLADLELRLSNYDAYLVACYSVHPLVGMLRKKVAPHVHVTGIFEASISTSLSLLPLGSGSSYSRFGIVSTGTYWEKALSKGVKDFLEVDDLKSCKRFKGVETTGLNAGELHTAPPELVRRKMMEATKRLVKDKDVRVVILGCAGMAGLDTIVEEALVEELGDDAKYVHVLDGVKAGLGMLESFLRALPPKKK</sequence>
<dbReference type="Proteomes" id="UP000431533">
    <property type="component" value="Unassembled WGS sequence"/>
</dbReference>
<dbReference type="PANTHER" id="PTHR28047:SF5">
    <property type="entry name" value="PROTEIN DCG1"/>
    <property type="match status" value="1"/>
</dbReference>
<dbReference type="InterPro" id="IPR052186">
    <property type="entry name" value="Hydantoin_racemase-like"/>
</dbReference>
<reference evidence="2 3" key="1">
    <citation type="submission" date="2018-05" db="EMBL/GenBank/DDBJ databases">
        <title>Genome sequencing and assembly of the regulated plant pathogen Lachnellula willkommii and related sister species for the development of diagnostic species identification markers.</title>
        <authorList>
            <person name="Giroux E."/>
            <person name="Bilodeau G."/>
        </authorList>
    </citation>
    <scope>NUCLEOTIDE SEQUENCE [LARGE SCALE GENOMIC DNA]</scope>
    <source>
        <strain evidence="2 3">CBS 185.66</strain>
    </source>
</reference>
<comment type="similarity">
    <text evidence="1">Belongs to the HyuE racemase family.</text>
</comment>
<name>A0A8H8R8V5_9HELO</name>
<dbReference type="Gene3D" id="3.40.50.12500">
    <property type="match status" value="1"/>
</dbReference>
<dbReference type="EMBL" id="QGMH01000015">
    <property type="protein sequence ID" value="TVY29716.1"/>
    <property type="molecule type" value="Genomic_DNA"/>
</dbReference>
<dbReference type="InterPro" id="IPR015942">
    <property type="entry name" value="Asp/Glu/hydantoin_racemase"/>
</dbReference>
<dbReference type="AlphaFoldDB" id="A0A8H8R8V5"/>
<dbReference type="GeneID" id="41981108"/>
<proteinExistence type="inferred from homology"/>
<dbReference type="InterPro" id="IPR053714">
    <property type="entry name" value="Iso_Racemase_Enz_sf"/>
</dbReference>
<evidence type="ECO:0000313" key="2">
    <source>
        <dbReference type="EMBL" id="TVY29716.1"/>
    </source>
</evidence>
<keyword evidence="3" id="KW-1185">Reference proteome</keyword>
<dbReference type="PANTHER" id="PTHR28047">
    <property type="entry name" value="PROTEIN DCG1"/>
    <property type="match status" value="1"/>
</dbReference>
<dbReference type="RefSeq" id="XP_031008503.1">
    <property type="nucleotide sequence ID" value="XM_031145899.1"/>
</dbReference>
<protein>
    <recommendedName>
        <fullName evidence="4">Hydantoin racemase</fullName>
    </recommendedName>
</protein>
<accession>A0A8H8R8V5</accession>
<evidence type="ECO:0008006" key="4">
    <source>
        <dbReference type="Google" id="ProtNLM"/>
    </source>
</evidence>
<organism evidence="2 3">
    <name type="scientific">Lachnellula hyalina</name>
    <dbReference type="NCBI Taxonomy" id="1316788"/>
    <lineage>
        <taxon>Eukaryota</taxon>
        <taxon>Fungi</taxon>
        <taxon>Dikarya</taxon>
        <taxon>Ascomycota</taxon>
        <taxon>Pezizomycotina</taxon>
        <taxon>Leotiomycetes</taxon>
        <taxon>Helotiales</taxon>
        <taxon>Lachnaceae</taxon>
        <taxon>Lachnellula</taxon>
    </lineage>
</organism>